<dbReference type="Proteomes" id="UP000265520">
    <property type="component" value="Unassembled WGS sequence"/>
</dbReference>
<feature type="non-terminal residue" evidence="1">
    <location>
        <position position="1"/>
    </location>
</feature>
<evidence type="ECO:0000313" key="1">
    <source>
        <dbReference type="EMBL" id="MCI81077.1"/>
    </source>
</evidence>
<reference evidence="1 2" key="1">
    <citation type="journal article" date="2018" name="Front. Plant Sci.">
        <title>Red Clover (Trifolium pratense) and Zigzag Clover (T. medium) - A Picture of Genomic Similarities and Differences.</title>
        <authorList>
            <person name="Dluhosova J."/>
            <person name="Istvanek J."/>
            <person name="Nedelnik J."/>
            <person name="Repkova J."/>
        </authorList>
    </citation>
    <scope>NUCLEOTIDE SEQUENCE [LARGE SCALE GENOMIC DNA]</scope>
    <source>
        <strain evidence="2">cv. 10/8</strain>
        <tissue evidence="1">Leaf</tissue>
    </source>
</reference>
<dbReference type="AlphaFoldDB" id="A0A392UYY7"/>
<proteinExistence type="predicted"/>
<name>A0A392UYY7_9FABA</name>
<evidence type="ECO:0000313" key="2">
    <source>
        <dbReference type="Proteomes" id="UP000265520"/>
    </source>
</evidence>
<sequence>LSLQIGGSGSRTLRRATLSGEHINF</sequence>
<comment type="caution">
    <text evidence="1">The sequence shown here is derived from an EMBL/GenBank/DDBJ whole genome shotgun (WGS) entry which is preliminary data.</text>
</comment>
<accession>A0A392UYY7</accession>
<organism evidence="1 2">
    <name type="scientific">Trifolium medium</name>
    <dbReference type="NCBI Taxonomy" id="97028"/>
    <lineage>
        <taxon>Eukaryota</taxon>
        <taxon>Viridiplantae</taxon>
        <taxon>Streptophyta</taxon>
        <taxon>Embryophyta</taxon>
        <taxon>Tracheophyta</taxon>
        <taxon>Spermatophyta</taxon>
        <taxon>Magnoliopsida</taxon>
        <taxon>eudicotyledons</taxon>
        <taxon>Gunneridae</taxon>
        <taxon>Pentapetalae</taxon>
        <taxon>rosids</taxon>
        <taxon>fabids</taxon>
        <taxon>Fabales</taxon>
        <taxon>Fabaceae</taxon>
        <taxon>Papilionoideae</taxon>
        <taxon>50 kb inversion clade</taxon>
        <taxon>NPAAA clade</taxon>
        <taxon>Hologalegina</taxon>
        <taxon>IRL clade</taxon>
        <taxon>Trifolieae</taxon>
        <taxon>Trifolium</taxon>
    </lineage>
</organism>
<keyword evidence="2" id="KW-1185">Reference proteome</keyword>
<dbReference type="EMBL" id="LXQA011010294">
    <property type="protein sequence ID" value="MCI81077.1"/>
    <property type="molecule type" value="Genomic_DNA"/>
</dbReference>
<protein>
    <submittedName>
        <fullName evidence="1">Uncharacterized protein</fullName>
    </submittedName>
</protein>